<dbReference type="AlphaFoldDB" id="A0A507BED9"/>
<accession>A0A507BED9</accession>
<dbReference type="EMBL" id="SKBQ01000020">
    <property type="protein sequence ID" value="TPX15639.1"/>
    <property type="molecule type" value="Genomic_DNA"/>
</dbReference>
<feature type="region of interest" description="Disordered" evidence="1">
    <location>
        <begin position="1"/>
        <end position="113"/>
    </location>
</feature>
<dbReference type="InParanoid" id="A0A507BED9"/>
<keyword evidence="3" id="KW-1185">Reference proteome</keyword>
<gene>
    <name evidence="2" type="ORF">E0L32_004337</name>
</gene>
<reference evidence="2 3" key="1">
    <citation type="submission" date="2019-06" db="EMBL/GenBank/DDBJ databases">
        <title>Draft genome sequence of the filamentous fungus Phialemoniopsis curvata isolated from diesel fuel.</title>
        <authorList>
            <person name="Varaljay V.A."/>
            <person name="Lyon W.J."/>
            <person name="Crouch A.L."/>
            <person name="Drake C.E."/>
            <person name="Hollomon J.M."/>
            <person name="Nadeau L.J."/>
            <person name="Nunn H.S."/>
            <person name="Stevenson B.S."/>
            <person name="Bojanowski C.L."/>
            <person name="Crookes-Goodson W.J."/>
        </authorList>
    </citation>
    <scope>NUCLEOTIDE SEQUENCE [LARGE SCALE GENOMIC DNA]</scope>
    <source>
        <strain evidence="2 3">D216</strain>
    </source>
</reference>
<dbReference type="Proteomes" id="UP000319257">
    <property type="component" value="Unassembled WGS sequence"/>
</dbReference>
<evidence type="ECO:0000313" key="2">
    <source>
        <dbReference type="EMBL" id="TPX15639.1"/>
    </source>
</evidence>
<sequence length="113" mass="12379">MSPYGILDNAHHQEPWAAARRTSKRPQSGPPGPPTRQGRRSLSELDQDAVRRGIAAYMAANARPSSEYTTNGTSTSSRTAANQRLQQRPQSDWVADQPAIYSDSPLPAVDYSQ</sequence>
<dbReference type="RefSeq" id="XP_030997350.1">
    <property type="nucleotide sequence ID" value="XM_031138737.1"/>
</dbReference>
<evidence type="ECO:0000313" key="3">
    <source>
        <dbReference type="Proteomes" id="UP000319257"/>
    </source>
</evidence>
<organism evidence="2 3">
    <name type="scientific">Thyridium curvatum</name>
    <dbReference type="NCBI Taxonomy" id="1093900"/>
    <lineage>
        <taxon>Eukaryota</taxon>
        <taxon>Fungi</taxon>
        <taxon>Dikarya</taxon>
        <taxon>Ascomycota</taxon>
        <taxon>Pezizomycotina</taxon>
        <taxon>Sordariomycetes</taxon>
        <taxon>Sordariomycetidae</taxon>
        <taxon>Thyridiales</taxon>
        <taxon>Thyridiaceae</taxon>
        <taxon>Thyridium</taxon>
    </lineage>
</organism>
<name>A0A507BED9_9PEZI</name>
<evidence type="ECO:0000256" key="1">
    <source>
        <dbReference type="SAM" id="MobiDB-lite"/>
    </source>
</evidence>
<proteinExistence type="predicted"/>
<protein>
    <submittedName>
        <fullName evidence="2">Uncharacterized protein</fullName>
    </submittedName>
</protein>
<comment type="caution">
    <text evidence="2">The sequence shown here is derived from an EMBL/GenBank/DDBJ whole genome shotgun (WGS) entry which is preliminary data.</text>
</comment>
<feature type="compositionally biased region" description="Polar residues" evidence="1">
    <location>
        <begin position="63"/>
        <end position="90"/>
    </location>
</feature>
<dbReference type="GeneID" id="41971784"/>